<feature type="transmembrane region" description="Helical" evidence="8">
    <location>
        <begin position="67"/>
        <end position="83"/>
    </location>
</feature>
<dbReference type="Proteomes" id="UP000004959">
    <property type="component" value="Chromosome"/>
</dbReference>
<dbReference type="GO" id="GO:0008360">
    <property type="term" value="P:regulation of cell shape"/>
    <property type="evidence" value="ECO:0007669"/>
    <property type="project" value="UniProtKB-KW"/>
</dbReference>
<dbReference type="EMBL" id="AFVZ01000001">
    <property type="protein sequence ID" value="EHN59857.1"/>
    <property type="molecule type" value="Genomic_DNA"/>
</dbReference>
<dbReference type="OrthoDB" id="2148512at2"/>
<evidence type="ECO:0000313" key="10">
    <source>
        <dbReference type="Proteomes" id="UP000004959"/>
    </source>
</evidence>
<keyword evidence="3" id="KW-1003">Cell membrane</keyword>
<feature type="transmembrane region" description="Helical" evidence="8">
    <location>
        <begin position="12"/>
        <end position="36"/>
    </location>
</feature>
<evidence type="ECO:0000256" key="2">
    <source>
        <dbReference type="ARBA" id="ARBA00007776"/>
    </source>
</evidence>
<accession>G9WGN0</accession>
<evidence type="ECO:0000256" key="7">
    <source>
        <dbReference type="ARBA" id="ARBA00023136"/>
    </source>
</evidence>
<proteinExistence type="inferred from homology"/>
<keyword evidence="6 8" id="KW-1133">Transmembrane helix</keyword>
<feature type="transmembrane region" description="Helical" evidence="8">
    <location>
        <begin position="42"/>
        <end position="60"/>
    </location>
</feature>
<evidence type="ECO:0000256" key="1">
    <source>
        <dbReference type="ARBA" id="ARBA00004651"/>
    </source>
</evidence>
<keyword evidence="7 8" id="KW-0472">Membrane</keyword>
<sequence>MNNRHVSTHRFFRPAIVYPVILIVLIFVDGSLMAAFSGFLSFANWTILPNLTFIGIFYTIHFRSDRHFHFWWWLVLLGLLFDLYYTQSIGSYLTAYLLSAYTVFLLDPHIPYRILSSFWTVATGLLVFYSLIYITGILTGEVNISLVNYLIFTVFPTIFINSLIEMIFYRPVESLTYIINS</sequence>
<dbReference type="PATRIC" id="fig|1045004.4.peg.1756"/>
<protein>
    <submittedName>
        <fullName evidence="9">MreD-like rod shape-determining protein</fullName>
    </submittedName>
</protein>
<dbReference type="AlphaFoldDB" id="G9WGN0"/>
<evidence type="ECO:0000256" key="6">
    <source>
        <dbReference type="ARBA" id="ARBA00022989"/>
    </source>
</evidence>
<evidence type="ECO:0000256" key="3">
    <source>
        <dbReference type="ARBA" id="ARBA00022475"/>
    </source>
</evidence>
<evidence type="ECO:0000313" key="9">
    <source>
        <dbReference type="EMBL" id="EHN59857.1"/>
    </source>
</evidence>
<name>G9WGN0_9LACO</name>
<gene>
    <name evidence="9" type="ORF">OKIT_1787</name>
</gene>
<dbReference type="eggNOG" id="COG2891">
    <property type="taxonomic scope" value="Bacteria"/>
</dbReference>
<dbReference type="InterPro" id="IPR007227">
    <property type="entry name" value="Cell_shape_determining_MreD"/>
</dbReference>
<comment type="caution">
    <text evidence="9">The sequence shown here is derived from an EMBL/GenBank/DDBJ whole genome shotgun (WGS) entry which is preliminary data.</text>
</comment>
<reference evidence="9 10" key="1">
    <citation type="journal article" date="2012" name="PLoS ONE">
        <title>Functional divergence in the genus oenococcus as predicted by genome sequencing of the newly-described species, Oenococcus kitaharae.</title>
        <authorList>
            <person name="Borneman A.R."/>
            <person name="McCarthy J.M."/>
            <person name="Chambers P.J."/>
            <person name="Bartowsky E.J."/>
        </authorList>
    </citation>
    <scope>NUCLEOTIDE SEQUENCE [LARGE SCALE GENOMIC DNA]</scope>
    <source>
        <strain evidence="10">DSM17330</strain>
    </source>
</reference>
<dbReference type="RefSeq" id="WP_007747156.1">
    <property type="nucleotide sequence ID" value="NZ_CM001398.1"/>
</dbReference>
<dbReference type="HOGENOM" id="CLU_121959_0_1_9"/>
<evidence type="ECO:0000256" key="5">
    <source>
        <dbReference type="ARBA" id="ARBA00022960"/>
    </source>
</evidence>
<feature type="transmembrane region" description="Helical" evidence="8">
    <location>
        <begin position="146"/>
        <end position="169"/>
    </location>
</feature>
<dbReference type="STRING" id="336988.NT96_06890"/>
<organism evidence="9 10">
    <name type="scientific">Oenococcus kitaharae DSM 17330</name>
    <dbReference type="NCBI Taxonomy" id="1045004"/>
    <lineage>
        <taxon>Bacteria</taxon>
        <taxon>Bacillati</taxon>
        <taxon>Bacillota</taxon>
        <taxon>Bacilli</taxon>
        <taxon>Lactobacillales</taxon>
        <taxon>Lactobacillaceae</taxon>
        <taxon>Oenococcus</taxon>
    </lineage>
</organism>
<keyword evidence="10" id="KW-1185">Reference proteome</keyword>
<keyword evidence="4 8" id="KW-0812">Transmembrane</keyword>
<comment type="subcellular location">
    <subcellularLocation>
        <location evidence="1">Cell membrane</location>
        <topology evidence="1">Multi-pass membrane protein</topology>
    </subcellularLocation>
</comment>
<dbReference type="Pfam" id="PF04093">
    <property type="entry name" value="MreD"/>
    <property type="match status" value="1"/>
</dbReference>
<evidence type="ECO:0000256" key="4">
    <source>
        <dbReference type="ARBA" id="ARBA00022692"/>
    </source>
</evidence>
<feature type="transmembrane region" description="Helical" evidence="8">
    <location>
        <begin position="118"/>
        <end position="140"/>
    </location>
</feature>
<dbReference type="GO" id="GO:0005886">
    <property type="term" value="C:plasma membrane"/>
    <property type="evidence" value="ECO:0007669"/>
    <property type="project" value="UniProtKB-SubCell"/>
</dbReference>
<comment type="similarity">
    <text evidence="2">Belongs to the MreD family.</text>
</comment>
<keyword evidence="5" id="KW-0133">Cell shape</keyword>
<evidence type="ECO:0000256" key="8">
    <source>
        <dbReference type="SAM" id="Phobius"/>
    </source>
</evidence>